<gene>
    <name evidence="1" type="ORF">F934_01980</name>
</gene>
<dbReference type="GeneID" id="51929806"/>
<comment type="caution">
    <text evidence="1">The sequence shown here is derived from an EMBL/GenBank/DDBJ whole genome shotgun (WGS) entry which is preliminary data.</text>
</comment>
<protein>
    <submittedName>
        <fullName evidence="1">Uncharacterized protein</fullName>
    </submittedName>
</protein>
<name>N9F9G6_9GAMM</name>
<evidence type="ECO:0000313" key="2">
    <source>
        <dbReference type="Proteomes" id="UP000018417"/>
    </source>
</evidence>
<dbReference type="Proteomes" id="UP000018417">
    <property type="component" value="Unassembled WGS sequence"/>
</dbReference>
<reference evidence="1 2" key="1">
    <citation type="submission" date="2013-02" db="EMBL/GenBank/DDBJ databases">
        <title>The Genome Sequence of Acinetobacter beijerinckii ANC 3835.</title>
        <authorList>
            <consortium name="The Broad Institute Genome Sequencing Platform"/>
            <consortium name="The Broad Institute Genome Sequencing Center for Infectious Disease"/>
            <person name="Cerqueira G."/>
            <person name="Feldgarden M."/>
            <person name="Courvalin P."/>
            <person name="Perichon B."/>
            <person name="Grillot-Courvalin C."/>
            <person name="Clermont D."/>
            <person name="Rocha E."/>
            <person name="Yoon E.-J."/>
            <person name="Nemec A."/>
            <person name="Walker B."/>
            <person name="Young S.K."/>
            <person name="Zeng Q."/>
            <person name="Gargeya S."/>
            <person name="Fitzgerald M."/>
            <person name="Haas B."/>
            <person name="Abouelleil A."/>
            <person name="Alvarado L."/>
            <person name="Arachchi H.M."/>
            <person name="Berlin A.M."/>
            <person name="Chapman S.B."/>
            <person name="Dewar J."/>
            <person name="Goldberg J."/>
            <person name="Griggs A."/>
            <person name="Gujja S."/>
            <person name="Hansen M."/>
            <person name="Howarth C."/>
            <person name="Imamovic A."/>
            <person name="Larimer J."/>
            <person name="McCowan C."/>
            <person name="Murphy C."/>
            <person name="Neiman D."/>
            <person name="Pearson M."/>
            <person name="Priest M."/>
            <person name="Roberts A."/>
            <person name="Saif S."/>
            <person name="Shea T."/>
            <person name="Sisk P."/>
            <person name="Sykes S."/>
            <person name="Wortman J."/>
            <person name="Nusbaum C."/>
            <person name="Birren B."/>
        </authorList>
    </citation>
    <scope>NUCLEOTIDE SEQUENCE [LARGE SCALE GENOMIC DNA]</scope>
    <source>
        <strain evidence="1 2">ANC 3835</strain>
    </source>
</reference>
<dbReference type="HOGENOM" id="CLU_3057549_0_0_6"/>
<dbReference type="AlphaFoldDB" id="N9F9G6"/>
<dbReference type="RefSeq" id="WP_005054355.1">
    <property type="nucleotide sequence ID" value="NZ_KB849759.1"/>
</dbReference>
<accession>N9F9G6</accession>
<organism evidence="1 2">
    <name type="scientific">Acinetobacter beijerinckii ANC 3835</name>
    <dbReference type="NCBI Taxonomy" id="1217649"/>
    <lineage>
        <taxon>Bacteria</taxon>
        <taxon>Pseudomonadati</taxon>
        <taxon>Pseudomonadota</taxon>
        <taxon>Gammaproteobacteria</taxon>
        <taxon>Moraxellales</taxon>
        <taxon>Moraxellaceae</taxon>
        <taxon>Acinetobacter</taxon>
    </lineage>
</organism>
<dbReference type="PATRIC" id="fig|1217649.3.peg.1918"/>
<evidence type="ECO:0000313" key="1">
    <source>
        <dbReference type="EMBL" id="ENW03945.1"/>
    </source>
</evidence>
<proteinExistence type="predicted"/>
<dbReference type="EMBL" id="APQK01000013">
    <property type="protein sequence ID" value="ENW03945.1"/>
    <property type="molecule type" value="Genomic_DNA"/>
</dbReference>
<sequence>MDIMQIIDFSASKGYTKAIMAMDEWINTRPHFYKIKEHYLVDQAIRLEYFIVQ</sequence>